<name>A9U4T8_PHYPA</name>
<dbReference type="EMBL" id="DS545406">
    <property type="protein sequence ID" value="EDQ49317.1"/>
    <property type="molecule type" value="Genomic_DNA"/>
</dbReference>
<reference evidence="2" key="1">
    <citation type="journal article" date="2008" name="Science">
        <title>The Physcomitrella genome reveals evolutionary insights into the conquest of land by plants.</title>
        <authorList>
            <person name="Rensing S."/>
            <person name="Lang D."/>
            <person name="Zimmer A."/>
            <person name="Terry A."/>
            <person name="Salamov A."/>
            <person name="Shapiro H."/>
            <person name="Nishiyama T."/>
            <person name="Perroud P.-F."/>
            <person name="Lindquist E."/>
            <person name="Kamisugi Y."/>
            <person name="Tanahashi T."/>
            <person name="Sakakibara K."/>
            <person name="Fujita T."/>
            <person name="Oishi K."/>
            <person name="Shin-I T."/>
            <person name="Kuroki Y."/>
            <person name="Toyoda A."/>
            <person name="Suzuki Y."/>
            <person name="Hashimoto A."/>
            <person name="Yamaguchi K."/>
            <person name="Sugano A."/>
            <person name="Kohara Y."/>
            <person name="Fujiyama A."/>
            <person name="Anterola A."/>
            <person name="Aoki S."/>
            <person name="Ashton N."/>
            <person name="Barbazuk W.B."/>
            <person name="Barker E."/>
            <person name="Bennetzen J."/>
            <person name="Bezanilla M."/>
            <person name="Blankenship R."/>
            <person name="Cho S.H."/>
            <person name="Dutcher S."/>
            <person name="Estelle M."/>
            <person name="Fawcett J.A."/>
            <person name="Gundlach H."/>
            <person name="Hanada K."/>
            <person name="Heyl A."/>
            <person name="Hicks K.A."/>
            <person name="Hugh J."/>
            <person name="Lohr M."/>
            <person name="Mayer K."/>
            <person name="Melkozernov A."/>
            <person name="Murata T."/>
            <person name="Nelson D."/>
            <person name="Pils B."/>
            <person name="Prigge M."/>
            <person name="Reiss B."/>
            <person name="Renner T."/>
            <person name="Rombauts S."/>
            <person name="Rushton P."/>
            <person name="Sanderfoot A."/>
            <person name="Schween G."/>
            <person name="Shiu S.-H."/>
            <person name="Stueber K."/>
            <person name="Theodoulou F.L."/>
            <person name="Tu H."/>
            <person name="Van de Peer Y."/>
            <person name="Verrier P.J."/>
            <person name="Waters E."/>
            <person name="Wood A."/>
            <person name="Yang L."/>
            <person name="Cove D."/>
            <person name="Cuming A."/>
            <person name="Hasebe M."/>
            <person name="Lucas S."/>
            <person name="Mishler D.B."/>
            <person name="Reski R."/>
            <person name="Grigoriev I."/>
            <person name="Quatrano R.S."/>
            <person name="Boore J.L."/>
        </authorList>
    </citation>
    <scope>NUCLEOTIDE SEQUENCE [LARGE SCALE GENOMIC DNA]</scope>
</reference>
<proteinExistence type="predicted"/>
<protein>
    <submittedName>
        <fullName evidence="2">Predicted protein</fullName>
    </submittedName>
</protein>
<feature type="compositionally biased region" description="Polar residues" evidence="1">
    <location>
        <begin position="46"/>
        <end position="55"/>
    </location>
</feature>
<feature type="compositionally biased region" description="Pro residues" evidence="1">
    <location>
        <begin position="10"/>
        <end position="24"/>
    </location>
</feature>
<feature type="region of interest" description="Disordered" evidence="1">
    <location>
        <begin position="1"/>
        <end position="100"/>
    </location>
</feature>
<feature type="compositionally biased region" description="Gly residues" evidence="1">
    <location>
        <begin position="205"/>
        <end position="218"/>
    </location>
</feature>
<feature type="compositionally biased region" description="Low complexity" evidence="1">
    <location>
        <begin position="25"/>
        <end position="36"/>
    </location>
</feature>
<sequence length="351" mass="36707">MSTAFQALPFSPPPSHAAPAPPPTTSASAIRTSAGSPPKHHHHQPRATTPPNVLASTLHPRPSCSQTCPIGARATPHRSHPSPRPANLTRRTTPPSLAPNHITALPTTITLLRHHPLATQSSFSHCKARKRKPTCSDRTAHIPGRSEATPVANPRYDTGNSSIAHNTELARFSDQGKRARMETSSVQIAQSTLRNGDTAHPKQGGQAGRQAGVGGGGLGLDPSASAAALSLSTFHTPTAVAGPSFVPFAMPGPLSGFPCKTSGRSSSSRMGPFTAPHPSSLPRSLVGRCAGVVSPWPRVRGFRASRTSESLIYGRVCPVQRIKQGKLSLGVVGAKAVKLLCRVFVSGKHGD</sequence>
<evidence type="ECO:0000313" key="2">
    <source>
        <dbReference type="EMBL" id="EDQ49317.1"/>
    </source>
</evidence>
<organism>
    <name type="scientific">Physcomitrium patens</name>
    <name type="common">Spreading-leaved earth moss</name>
    <name type="synonym">Physcomitrella patens</name>
    <dbReference type="NCBI Taxonomy" id="3218"/>
    <lineage>
        <taxon>Eukaryota</taxon>
        <taxon>Viridiplantae</taxon>
        <taxon>Streptophyta</taxon>
        <taxon>Embryophyta</taxon>
        <taxon>Bryophyta</taxon>
        <taxon>Bryophytina</taxon>
        <taxon>Bryopsida</taxon>
        <taxon>Funariidae</taxon>
        <taxon>Funariales</taxon>
        <taxon>Funariaceae</taxon>
        <taxon>Physcomitrium</taxon>
    </lineage>
</organism>
<gene>
    <name evidence="2" type="ORF">PHYPADRAFT_102117</name>
</gene>
<evidence type="ECO:0000256" key="1">
    <source>
        <dbReference type="SAM" id="MobiDB-lite"/>
    </source>
</evidence>
<feature type="region of interest" description="Disordered" evidence="1">
    <location>
        <begin position="192"/>
        <end position="218"/>
    </location>
</feature>
<accession>A9U4T8</accession>
<dbReference type="AlphaFoldDB" id="A9U4T8"/>
<feature type="region of interest" description="Disordered" evidence="1">
    <location>
        <begin position="260"/>
        <end position="279"/>
    </location>
</feature>
<feature type="region of interest" description="Disordered" evidence="1">
    <location>
        <begin position="122"/>
        <end position="162"/>
    </location>
</feature>